<proteinExistence type="predicted"/>
<protein>
    <submittedName>
        <fullName evidence="2">Uncharacterized protein</fullName>
    </submittedName>
</protein>
<evidence type="ECO:0000313" key="3">
    <source>
        <dbReference type="Proteomes" id="UP000664702"/>
    </source>
</evidence>
<sequence length="71" mass="7790">MRSEVSIRRIRPKRHSSTTAKIDSPVKIIQNSSALRSDGSAADPAIGPIVIELMLHCSWLAGIGLQRFHPD</sequence>
<evidence type="ECO:0000313" key="2">
    <source>
        <dbReference type="EMBL" id="UEM17861.1"/>
    </source>
</evidence>
<organism evidence="2 3">
    <name type="scientific">Bradyrhizobium barranii subsp. barranii</name>
    <dbReference type="NCBI Taxonomy" id="2823807"/>
    <lineage>
        <taxon>Bacteria</taxon>
        <taxon>Pseudomonadati</taxon>
        <taxon>Pseudomonadota</taxon>
        <taxon>Alphaproteobacteria</taxon>
        <taxon>Hyphomicrobiales</taxon>
        <taxon>Nitrobacteraceae</taxon>
        <taxon>Bradyrhizobium</taxon>
        <taxon>Bradyrhizobium barranii</taxon>
    </lineage>
</organism>
<reference evidence="2 3" key="1">
    <citation type="journal article" date="2022" name="Int. J. Syst. Evol. Microbiol.">
        <title>Strains of Bradyrhizobium barranii sp. nov. associated with legumes native to Canada are symbionts of soybeans and belong to different subspecies (subsp. barranii subsp. nov. and subsp. apii subsp. nov.) and symbiovars (sv. glycinearum and sv. septentrionale).</title>
        <authorList>
            <person name="Bromfield E.S.P."/>
            <person name="Cloutier S."/>
            <person name="Wasai-Hara S."/>
            <person name="Minamisawa K."/>
        </authorList>
    </citation>
    <scope>NUCLEOTIDE SEQUENCE [LARGE SCALE GENOMIC DNA]</scope>
    <source>
        <strain evidence="2 3">144S4</strain>
    </source>
</reference>
<feature type="region of interest" description="Disordered" evidence="1">
    <location>
        <begin position="1"/>
        <end position="23"/>
    </location>
</feature>
<evidence type="ECO:0000256" key="1">
    <source>
        <dbReference type="SAM" id="MobiDB-lite"/>
    </source>
</evidence>
<dbReference type="Proteomes" id="UP000664702">
    <property type="component" value="Chromosome"/>
</dbReference>
<dbReference type="RefSeq" id="WP_225005892.1">
    <property type="nucleotide sequence ID" value="NZ_CP086136.1"/>
</dbReference>
<gene>
    <name evidence="2" type="ORF">J4G43_034090</name>
</gene>
<dbReference type="EMBL" id="CP086136">
    <property type="protein sequence ID" value="UEM17861.1"/>
    <property type="molecule type" value="Genomic_DNA"/>
</dbReference>
<dbReference type="AlphaFoldDB" id="A0A9X9YD67"/>
<dbReference type="KEGG" id="bban:J4G43_034090"/>
<accession>A0A9X9YD67</accession>
<name>A0A9X9YD67_9BRAD</name>